<evidence type="ECO:0000313" key="4">
    <source>
        <dbReference type="EMBL" id="RIJ23728.1"/>
    </source>
</evidence>
<keyword evidence="5" id="KW-1185">Reference proteome</keyword>
<dbReference type="PROSITE" id="PS00372">
    <property type="entry name" value="PTS_EIIA_TYPE_2_HIS"/>
    <property type="match status" value="1"/>
</dbReference>
<dbReference type="SUPFAM" id="SSF55804">
    <property type="entry name" value="Phoshotransferase/anion transport protein"/>
    <property type="match status" value="1"/>
</dbReference>
<evidence type="ECO:0000256" key="2">
    <source>
        <dbReference type="ARBA" id="ARBA00022679"/>
    </source>
</evidence>
<dbReference type="GO" id="GO:0005737">
    <property type="term" value="C:cytoplasm"/>
    <property type="evidence" value="ECO:0007669"/>
    <property type="project" value="UniProtKB-SubCell"/>
</dbReference>
<dbReference type="PROSITE" id="PS51094">
    <property type="entry name" value="PTS_EIIA_TYPE_2"/>
    <property type="match status" value="1"/>
</dbReference>
<dbReference type="AlphaFoldDB" id="A0A399QXT1"/>
<evidence type="ECO:0000259" key="3">
    <source>
        <dbReference type="PROSITE" id="PS51094"/>
    </source>
</evidence>
<dbReference type="CDD" id="cd00211">
    <property type="entry name" value="PTS_IIA_fru"/>
    <property type="match status" value="1"/>
</dbReference>
<dbReference type="PANTHER" id="PTHR47738:SF1">
    <property type="entry name" value="NITROGEN REGULATORY PROTEIN"/>
    <property type="match status" value="1"/>
</dbReference>
<keyword evidence="4" id="KW-0813">Transport</keyword>
<dbReference type="RefSeq" id="WP_119378918.1">
    <property type="nucleotide sequence ID" value="NZ_QWGB01000005.1"/>
</dbReference>
<dbReference type="InterPro" id="IPR002178">
    <property type="entry name" value="PTS_EIIA_type-2_dom"/>
</dbReference>
<dbReference type="GO" id="GO:0016740">
    <property type="term" value="F:transferase activity"/>
    <property type="evidence" value="ECO:0007669"/>
    <property type="project" value="UniProtKB-KW"/>
</dbReference>
<dbReference type="Proteomes" id="UP000265431">
    <property type="component" value="Unassembled WGS sequence"/>
</dbReference>
<dbReference type="Pfam" id="PF00359">
    <property type="entry name" value="PTS_EIIA_2"/>
    <property type="match status" value="1"/>
</dbReference>
<feature type="domain" description="PTS EIIA type-2" evidence="3">
    <location>
        <begin position="7"/>
        <end position="150"/>
    </location>
</feature>
<evidence type="ECO:0000256" key="1">
    <source>
        <dbReference type="ARBA" id="ARBA00004496"/>
    </source>
</evidence>
<dbReference type="OrthoDB" id="95460at2"/>
<reference evidence="4 5" key="1">
    <citation type="submission" date="2018-08" db="EMBL/GenBank/DDBJ databases">
        <title>Henriciella mobilis sp. nov., isolated from seawater.</title>
        <authorList>
            <person name="Cheng H."/>
            <person name="Wu Y.-H."/>
            <person name="Xu X.-W."/>
            <person name="Guo L.-L."/>
        </authorList>
    </citation>
    <scope>NUCLEOTIDE SEQUENCE [LARGE SCALE GENOMIC DNA]</scope>
    <source>
        <strain evidence="4 5">CCUG66934</strain>
    </source>
</reference>
<protein>
    <submittedName>
        <fullName evidence="4">PTS sugar transporter subunit IIA</fullName>
    </submittedName>
</protein>
<sequence>MATDLTSLLAEGVILEPSSADSRKQALTLLSQALAAKTKLDARDIFDAVMERERLGSTGVGEGVAIPHARIDRLARPIGGFLRLESGVDFDAVDERPCDLVFMLIAPVGSGADHLRALAQVSRTLRQPNIREALRKAENEQAIRKILCPEAAKASAA</sequence>
<comment type="caution">
    <text evidence="4">The sequence shown here is derived from an EMBL/GenBank/DDBJ whole genome shotgun (WGS) entry which is preliminary data.</text>
</comment>
<name>A0A399QXT1_9PROT</name>
<organism evidence="4 5">
    <name type="scientific">Henriciella barbarensis</name>
    <dbReference type="NCBI Taxonomy" id="86342"/>
    <lineage>
        <taxon>Bacteria</taxon>
        <taxon>Pseudomonadati</taxon>
        <taxon>Pseudomonadota</taxon>
        <taxon>Alphaproteobacteria</taxon>
        <taxon>Hyphomonadales</taxon>
        <taxon>Hyphomonadaceae</taxon>
        <taxon>Henriciella</taxon>
    </lineage>
</organism>
<accession>A0A399QXT1</accession>
<dbReference type="InterPro" id="IPR051541">
    <property type="entry name" value="PTS_SugarTrans_NitroReg"/>
</dbReference>
<dbReference type="InterPro" id="IPR016152">
    <property type="entry name" value="PTrfase/Anion_transptr"/>
</dbReference>
<dbReference type="GO" id="GO:0030295">
    <property type="term" value="F:protein kinase activator activity"/>
    <property type="evidence" value="ECO:0007669"/>
    <property type="project" value="TreeGrafter"/>
</dbReference>
<comment type="subcellular location">
    <subcellularLocation>
        <location evidence="1">Cytoplasm</location>
    </subcellularLocation>
</comment>
<dbReference type="PANTHER" id="PTHR47738">
    <property type="entry name" value="PTS SYSTEM FRUCTOSE-LIKE EIIA COMPONENT-RELATED"/>
    <property type="match status" value="1"/>
</dbReference>
<dbReference type="FunFam" id="3.40.930.10:FF:000009">
    <property type="entry name" value="PTS system, fructose specific IIABC component"/>
    <property type="match status" value="1"/>
</dbReference>
<dbReference type="Gene3D" id="3.40.930.10">
    <property type="entry name" value="Mannitol-specific EII, Chain A"/>
    <property type="match status" value="1"/>
</dbReference>
<evidence type="ECO:0000313" key="5">
    <source>
        <dbReference type="Proteomes" id="UP000265431"/>
    </source>
</evidence>
<keyword evidence="4" id="KW-0762">Sugar transport</keyword>
<keyword evidence="2" id="KW-0808">Transferase</keyword>
<proteinExistence type="predicted"/>
<gene>
    <name evidence="4" type="ORF">D1224_05565</name>
</gene>
<dbReference type="EMBL" id="QWGB01000005">
    <property type="protein sequence ID" value="RIJ23728.1"/>
    <property type="molecule type" value="Genomic_DNA"/>
</dbReference>